<dbReference type="AlphaFoldDB" id="A0AAW4L5I0"/>
<dbReference type="CDD" id="cd00732">
    <property type="entry name" value="CheW"/>
    <property type="match status" value="1"/>
</dbReference>
<dbReference type="InterPro" id="IPR002545">
    <property type="entry name" value="CheW-lke_dom"/>
</dbReference>
<dbReference type="GO" id="GO:0007165">
    <property type="term" value="P:signal transduction"/>
    <property type="evidence" value="ECO:0007669"/>
    <property type="project" value="InterPro"/>
</dbReference>
<dbReference type="Pfam" id="PF01584">
    <property type="entry name" value="CheW"/>
    <property type="match status" value="1"/>
</dbReference>
<gene>
    <name evidence="2" type="ORF">KI809_03180</name>
</gene>
<dbReference type="GO" id="GO:0005829">
    <property type="term" value="C:cytosol"/>
    <property type="evidence" value="ECO:0007669"/>
    <property type="project" value="TreeGrafter"/>
</dbReference>
<dbReference type="Gene3D" id="2.40.50.180">
    <property type="entry name" value="CheA-289, Domain 4"/>
    <property type="match status" value="1"/>
</dbReference>
<evidence type="ECO:0000259" key="1">
    <source>
        <dbReference type="PROSITE" id="PS50851"/>
    </source>
</evidence>
<dbReference type="PANTHER" id="PTHR22617">
    <property type="entry name" value="CHEMOTAXIS SENSOR HISTIDINE KINASE-RELATED"/>
    <property type="match status" value="1"/>
</dbReference>
<comment type="caution">
    <text evidence="2">The sequence shown here is derived from an EMBL/GenBank/DDBJ whole genome shotgun (WGS) entry which is preliminary data.</text>
</comment>
<dbReference type="SMART" id="SM00260">
    <property type="entry name" value="CheW"/>
    <property type="match status" value="1"/>
</dbReference>
<dbReference type="EMBL" id="JAHCVJ010000001">
    <property type="protein sequence ID" value="MBT0663294.1"/>
    <property type="molecule type" value="Genomic_DNA"/>
</dbReference>
<evidence type="ECO:0000313" key="2">
    <source>
        <dbReference type="EMBL" id="MBT0663294.1"/>
    </source>
</evidence>
<accession>A0AAW4L5I0</accession>
<dbReference type="RefSeq" id="WP_214170044.1">
    <property type="nucleotide sequence ID" value="NZ_JAHCVJ010000001.1"/>
</dbReference>
<reference evidence="2 3" key="1">
    <citation type="submission" date="2021-05" db="EMBL/GenBank/DDBJ databases">
        <title>The draft genome of Geobacter pelophilus DSM 12255.</title>
        <authorList>
            <person name="Xu Z."/>
            <person name="Masuda Y."/>
            <person name="Itoh H."/>
            <person name="Senoo K."/>
        </authorList>
    </citation>
    <scope>NUCLEOTIDE SEQUENCE [LARGE SCALE GENOMIC DNA]</scope>
    <source>
        <strain evidence="2 3">DSM 12255</strain>
    </source>
</reference>
<dbReference type="Proteomes" id="UP000811899">
    <property type="component" value="Unassembled WGS sequence"/>
</dbReference>
<dbReference type="PANTHER" id="PTHR22617:SF23">
    <property type="entry name" value="CHEMOTAXIS PROTEIN CHEW"/>
    <property type="match status" value="1"/>
</dbReference>
<dbReference type="PROSITE" id="PS50851">
    <property type="entry name" value="CHEW"/>
    <property type="match status" value="1"/>
</dbReference>
<feature type="domain" description="CheW-like" evidence="1">
    <location>
        <begin position="16"/>
        <end position="158"/>
    </location>
</feature>
<dbReference type="GO" id="GO:0006935">
    <property type="term" value="P:chemotaxis"/>
    <property type="evidence" value="ECO:0007669"/>
    <property type="project" value="InterPro"/>
</dbReference>
<keyword evidence="3" id="KW-1185">Reference proteome</keyword>
<organism evidence="2 3">
    <name type="scientific">Geoanaerobacter pelophilus</name>
    <dbReference type="NCBI Taxonomy" id="60036"/>
    <lineage>
        <taxon>Bacteria</taxon>
        <taxon>Pseudomonadati</taxon>
        <taxon>Thermodesulfobacteriota</taxon>
        <taxon>Desulfuromonadia</taxon>
        <taxon>Geobacterales</taxon>
        <taxon>Geobacteraceae</taxon>
        <taxon>Geoanaerobacter</taxon>
    </lineage>
</organism>
<dbReference type="Gene3D" id="2.30.30.40">
    <property type="entry name" value="SH3 Domains"/>
    <property type="match status" value="1"/>
</dbReference>
<sequence length="165" mass="18547">METTQTSSDNKTGLNALQMVGFTVGEEEFCVDILKVQEIIRMVKITHMPNAPEYVEGIINLRNRVIPVIDFRKKMHFSEATQANDNDRRIVVISFGKTLVGLIVDKVSHVMKIAPDQITATPEVIKGYDSECLMGVGRVNEKLIVLLDLDKMFKQEETELLPQAA</sequence>
<dbReference type="InterPro" id="IPR036061">
    <property type="entry name" value="CheW-like_dom_sf"/>
</dbReference>
<protein>
    <submittedName>
        <fullName evidence="2">Chemotaxis protein CheW</fullName>
    </submittedName>
</protein>
<evidence type="ECO:0000313" key="3">
    <source>
        <dbReference type="Proteomes" id="UP000811899"/>
    </source>
</evidence>
<name>A0AAW4L5I0_9BACT</name>
<proteinExistence type="predicted"/>
<dbReference type="InterPro" id="IPR039315">
    <property type="entry name" value="CheW"/>
</dbReference>
<dbReference type="SUPFAM" id="SSF50341">
    <property type="entry name" value="CheW-like"/>
    <property type="match status" value="1"/>
</dbReference>